<keyword evidence="1" id="KW-0175">Coiled coil</keyword>
<reference evidence="2" key="1">
    <citation type="submission" date="2023-01" db="EMBL/GenBank/DDBJ databases">
        <title>Genome assembly of the deep-sea coral Lophelia pertusa.</title>
        <authorList>
            <person name="Herrera S."/>
            <person name="Cordes E."/>
        </authorList>
    </citation>
    <scope>NUCLEOTIDE SEQUENCE</scope>
    <source>
        <strain evidence="2">USNM1676648</strain>
        <tissue evidence="2">Polyp</tissue>
    </source>
</reference>
<keyword evidence="3" id="KW-1185">Reference proteome</keyword>
<dbReference type="Proteomes" id="UP001163046">
    <property type="component" value="Unassembled WGS sequence"/>
</dbReference>
<proteinExistence type="predicted"/>
<name>A0A9X0A4P0_9CNID</name>
<accession>A0A9X0A4P0</accession>
<comment type="caution">
    <text evidence="2">The sequence shown here is derived from an EMBL/GenBank/DDBJ whole genome shotgun (WGS) entry which is preliminary data.</text>
</comment>
<evidence type="ECO:0000313" key="2">
    <source>
        <dbReference type="EMBL" id="KAJ7391554.1"/>
    </source>
</evidence>
<organism evidence="2 3">
    <name type="scientific">Desmophyllum pertusum</name>
    <dbReference type="NCBI Taxonomy" id="174260"/>
    <lineage>
        <taxon>Eukaryota</taxon>
        <taxon>Metazoa</taxon>
        <taxon>Cnidaria</taxon>
        <taxon>Anthozoa</taxon>
        <taxon>Hexacorallia</taxon>
        <taxon>Scleractinia</taxon>
        <taxon>Caryophylliina</taxon>
        <taxon>Caryophylliidae</taxon>
        <taxon>Desmophyllum</taxon>
    </lineage>
</organism>
<protein>
    <submittedName>
        <fullName evidence="2">Uncharacterized protein</fullName>
    </submittedName>
</protein>
<evidence type="ECO:0000256" key="1">
    <source>
        <dbReference type="SAM" id="Coils"/>
    </source>
</evidence>
<sequence>MRRTTINSQQERIIQENNETLLLLARSKIDIMNEVARAYHEIDELKAKLAKKNNLLKNSQDFQDTLLLQAEKLRFEKEQLNQRCDNVIQEMKDRLLVKESVIQQIQEEIGKYIRLQQEVKHRNEVLRDRLEKRDKIITGLKTKLTMMTSWSVRSTSSVQLDV</sequence>
<feature type="coiled-coil region" evidence="1">
    <location>
        <begin position="28"/>
        <end position="108"/>
    </location>
</feature>
<gene>
    <name evidence="2" type="ORF">OS493_017249</name>
</gene>
<evidence type="ECO:0000313" key="3">
    <source>
        <dbReference type="Proteomes" id="UP001163046"/>
    </source>
</evidence>
<dbReference type="AlphaFoldDB" id="A0A9X0A4P0"/>
<dbReference type="OrthoDB" id="5970404at2759"/>
<dbReference type="EMBL" id="MU825405">
    <property type="protein sequence ID" value="KAJ7391554.1"/>
    <property type="molecule type" value="Genomic_DNA"/>
</dbReference>